<sequence length="281" mass="31339">MKDPAIFIVLFCLFSLVSSRLGFDEHDDPRVRDLKKKKNADSGKKEKKRKCDLDQVEVEGGQCNWSGHGVCGTNNIYNLCDKCCDGNCYSNCGEEICRCCRLATRTCNLCPQLREANPFEDTGGIMKKDDMKEKKKEKNVSVPPVTDAPPPISCTKIVWDPAYCFPQTPSQLYLAPRNPACDEVAKIKKCTPQYTTDEECTEYIESLSSCACGGHCPFSSNTSPISATSAGKTGEELRAAKRRAGNMKLHPSFYNNDNNDNNDYNDNNHNNDYSGLECEDF</sequence>
<keyword evidence="2" id="KW-0732">Signal</keyword>
<dbReference type="EMBL" id="BLQM01000045">
    <property type="protein sequence ID" value="GMH55462.1"/>
    <property type="molecule type" value="Genomic_DNA"/>
</dbReference>
<feature type="compositionally biased region" description="Low complexity" evidence="1">
    <location>
        <begin position="254"/>
        <end position="273"/>
    </location>
</feature>
<feature type="region of interest" description="Disordered" evidence="1">
    <location>
        <begin position="248"/>
        <end position="281"/>
    </location>
</feature>
<organism evidence="3 4">
    <name type="scientific">Triparma laevis f. inornata</name>
    <dbReference type="NCBI Taxonomy" id="1714386"/>
    <lineage>
        <taxon>Eukaryota</taxon>
        <taxon>Sar</taxon>
        <taxon>Stramenopiles</taxon>
        <taxon>Ochrophyta</taxon>
        <taxon>Bolidophyceae</taxon>
        <taxon>Parmales</taxon>
        <taxon>Triparmaceae</taxon>
        <taxon>Triparma</taxon>
    </lineage>
</organism>
<feature type="compositionally biased region" description="Basic and acidic residues" evidence="1">
    <location>
        <begin position="126"/>
        <end position="139"/>
    </location>
</feature>
<evidence type="ECO:0000313" key="3">
    <source>
        <dbReference type="EMBL" id="GMH55462.1"/>
    </source>
</evidence>
<feature type="chain" id="PRO_5040860421" evidence="2">
    <location>
        <begin position="20"/>
        <end position="281"/>
    </location>
</feature>
<dbReference type="Proteomes" id="UP001162640">
    <property type="component" value="Unassembled WGS sequence"/>
</dbReference>
<proteinExistence type="predicted"/>
<evidence type="ECO:0000313" key="4">
    <source>
        <dbReference type="Proteomes" id="UP001162640"/>
    </source>
</evidence>
<feature type="region of interest" description="Disordered" evidence="1">
    <location>
        <begin position="124"/>
        <end position="145"/>
    </location>
</feature>
<dbReference type="AlphaFoldDB" id="A0A9W6ZQD9"/>
<comment type="caution">
    <text evidence="3">The sequence shown here is derived from an EMBL/GenBank/DDBJ whole genome shotgun (WGS) entry which is preliminary data.</text>
</comment>
<gene>
    <name evidence="3" type="ORF">TL16_g01913</name>
</gene>
<feature type="signal peptide" evidence="2">
    <location>
        <begin position="1"/>
        <end position="19"/>
    </location>
</feature>
<evidence type="ECO:0000256" key="2">
    <source>
        <dbReference type="SAM" id="SignalP"/>
    </source>
</evidence>
<name>A0A9W6ZQD9_9STRA</name>
<protein>
    <submittedName>
        <fullName evidence="3">Uncharacterized protein</fullName>
    </submittedName>
</protein>
<reference evidence="4" key="1">
    <citation type="journal article" date="2023" name="Commun. Biol.">
        <title>Genome analysis of Parmales, the sister group of diatoms, reveals the evolutionary specialization of diatoms from phago-mixotrophs to photoautotrophs.</title>
        <authorList>
            <person name="Ban H."/>
            <person name="Sato S."/>
            <person name="Yoshikawa S."/>
            <person name="Yamada K."/>
            <person name="Nakamura Y."/>
            <person name="Ichinomiya M."/>
            <person name="Sato N."/>
            <person name="Blanc-Mathieu R."/>
            <person name="Endo H."/>
            <person name="Kuwata A."/>
            <person name="Ogata H."/>
        </authorList>
    </citation>
    <scope>NUCLEOTIDE SEQUENCE [LARGE SCALE GENOMIC DNA]</scope>
</reference>
<evidence type="ECO:0000256" key="1">
    <source>
        <dbReference type="SAM" id="MobiDB-lite"/>
    </source>
</evidence>
<accession>A0A9W6ZQD9</accession>